<dbReference type="EMBL" id="CP069032">
    <property type="protein sequence ID" value="QRC99893.1"/>
    <property type="molecule type" value="Genomic_DNA"/>
</dbReference>
<dbReference type="VEuPathDB" id="FungiDB:JI435_437660"/>
<protein>
    <submittedName>
        <fullName evidence="1">Uncharacterized protein</fullName>
    </submittedName>
</protein>
<reference evidence="2" key="1">
    <citation type="journal article" date="2021" name="BMC Genomics">
        <title>Chromosome-level genome assembly and manually-curated proteome of model necrotroph Parastagonospora nodorum Sn15 reveals a genome-wide trove of candidate effector homologs, and redundancy of virulence-related functions within an accessory chromosome.</title>
        <authorList>
            <person name="Bertazzoni S."/>
            <person name="Jones D.A.B."/>
            <person name="Phan H.T."/>
            <person name="Tan K.-C."/>
            <person name="Hane J.K."/>
        </authorList>
    </citation>
    <scope>NUCLEOTIDE SEQUENCE [LARGE SCALE GENOMIC DNA]</scope>
    <source>
        <strain evidence="2">SN15 / ATCC MYA-4574 / FGSC 10173)</strain>
    </source>
</reference>
<sequence>MLTEPGVTDGMQRAKHTHYDRLKDYILDQLPVAYGRHNSSNVLKGFSIQALKQGKNFAVTAIAILEPPASLGIDFEVLLEDNFIMKTSEISALDAMQQLLEEVNEKIDQERTDPYGVKEQANPFSIW</sequence>
<evidence type="ECO:0000313" key="1">
    <source>
        <dbReference type="EMBL" id="QRC99893.1"/>
    </source>
</evidence>
<dbReference type="AlphaFoldDB" id="A0A7U2F6Z5"/>
<dbReference type="Proteomes" id="UP000663193">
    <property type="component" value="Chromosome 10"/>
</dbReference>
<gene>
    <name evidence="1" type="ORF">JI435_437660</name>
</gene>
<accession>A0A7U2F6Z5</accession>
<proteinExistence type="predicted"/>
<name>A0A7U2F6Z5_PHANO</name>
<evidence type="ECO:0000313" key="2">
    <source>
        <dbReference type="Proteomes" id="UP000663193"/>
    </source>
</evidence>
<keyword evidence="2" id="KW-1185">Reference proteome</keyword>
<organism evidence="1 2">
    <name type="scientific">Phaeosphaeria nodorum (strain SN15 / ATCC MYA-4574 / FGSC 10173)</name>
    <name type="common">Glume blotch fungus</name>
    <name type="synonym">Parastagonospora nodorum</name>
    <dbReference type="NCBI Taxonomy" id="321614"/>
    <lineage>
        <taxon>Eukaryota</taxon>
        <taxon>Fungi</taxon>
        <taxon>Dikarya</taxon>
        <taxon>Ascomycota</taxon>
        <taxon>Pezizomycotina</taxon>
        <taxon>Dothideomycetes</taxon>
        <taxon>Pleosporomycetidae</taxon>
        <taxon>Pleosporales</taxon>
        <taxon>Pleosporineae</taxon>
        <taxon>Phaeosphaeriaceae</taxon>
        <taxon>Parastagonospora</taxon>
    </lineage>
</organism>